<dbReference type="GO" id="GO:0006817">
    <property type="term" value="P:phosphate ion transport"/>
    <property type="evidence" value="ECO:0007669"/>
    <property type="project" value="UniProtKB-KW"/>
</dbReference>
<comment type="subcellular location">
    <subcellularLocation>
        <location evidence="1 7">Membrane</location>
        <topology evidence="1 7">Multi-pass membrane protein</topology>
    </subcellularLocation>
</comment>
<feature type="transmembrane region" description="Helical" evidence="7">
    <location>
        <begin position="192"/>
        <end position="213"/>
    </location>
</feature>
<dbReference type="Proteomes" id="UP001605036">
    <property type="component" value="Unassembled WGS sequence"/>
</dbReference>
<keyword evidence="2 7" id="KW-0813">Transport</keyword>
<gene>
    <name evidence="8" type="ORF">R1flu_027981</name>
</gene>
<dbReference type="Pfam" id="PF01384">
    <property type="entry name" value="PHO4"/>
    <property type="match status" value="1"/>
</dbReference>
<keyword evidence="5 7" id="KW-1133">Transmembrane helix</keyword>
<comment type="similarity">
    <text evidence="7">Belongs to the inorganic phosphate transporter (PiT) (TC 2.A.20) family.</text>
</comment>
<feature type="transmembrane region" description="Helical" evidence="7">
    <location>
        <begin position="9"/>
        <end position="27"/>
    </location>
</feature>
<dbReference type="PANTHER" id="PTHR11101">
    <property type="entry name" value="PHOSPHATE TRANSPORTER"/>
    <property type="match status" value="1"/>
</dbReference>
<feature type="transmembrane region" description="Helical" evidence="7">
    <location>
        <begin position="233"/>
        <end position="255"/>
    </location>
</feature>
<accession>A0ABD1XL26</accession>
<keyword evidence="6 7" id="KW-0472">Membrane</keyword>
<evidence type="ECO:0000256" key="4">
    <source>
        <dbReference type="ARBA" id="ARBA00022692"/>
    </source>
</evidence>
<evidence type="ECO:0000256" key="3">
    <source>
        <dbReference type="ARBA" id="ARBA00022592"/>
    </source>
</evidence>
<evidence type="ECO:0000256" key="2">
    <source>
        <dbReference type="ARBA" id="ARBA00022448"/>
    </source>
</evidence>
<dbReference type="EMBL" id="JBHFFA010000008">
    <property type="protein sequence ID" value="KAL2609408.1"/>
    <property type="molecule type" value="Genomic_DNA"/>
</dbReference>
<protein>
    <recommendedName>
        <fullName evidence="7">Phosphate transporter</fullName>
    </recommendedName>
</protein>
<feature type="transmembrane region" description="Helical" evidence="7">
    <location>
        <begin position="154"/>
        <end position="180"/>
    </location>
</feature>
<organism evidence="8 9">
    <name type="scientific">Riccia fluitans</name>
    <dbReference type="NCBI Taxonomy" id="41844"/>
    <lineage>
        <taxon>Eukaryota</taxon>
        <taxon>Viridiplantae</taxon>
        <taxon>Streptophyta</taxon>
        <taxon>Embryophyta</taxon>
        <taxon>Marchantiophyta</taxon>
        <taxon>Marchantiopsida</taxon>
        <taxon>Marchantiidae</taxon>
        <taxon>Marchantiales</taxon>
        <taxon>Ricciaceae</taxon>
        <taxon>Riccia</taxon>
    </lineage>
</organism>
<evidence type="ECO:0000256" key="7">
    <source>
        <dbReference type="RuleBase" id="RU363058"/>
    </source>
</evidence>
<dbReference type="InterPro" id="IPR001204">
    <property type="entry name" value="Phos_transporter"/>
</dbReference>
<dbReference type="GO" id="GO:0016020">
    <property type="term" value="C:membrane"/>
    <property type="evidence" value="ECO:0007669"/>
    <property type="project" value="UniProtKB-SubCell"/>
</dbReference>
<evidence type="ECO:0000256" key="6">
    <source>
        <dbReference type="ARBA" id="ARBA00023136"/>
    </source>
</evidence>
<reference evidence="8 9" key="1">
    <citation type="submission" date="2024-09" db="EMBL/GenBank/DDBJ databases">
        <title>Chromosome-scale assembly of Riccia fluitans.</title>
        <authorList>
            <person name="Paukszto L."/>
            <person name="Sawicki J."/>
            <person name="Karawczyk K."/>
            <person name="Piernik-Szablinska J."/>
            <person name="Szczecinska M."/>
            <person name="Mazdziarz M."/>
        </authorList>
    </citation>
    <scope>NUCLEOTIDE SEQUENCE [LARGE SCALE GENOMIC DNA]</scope>
    <source>
        <strain evidence="8">Rf_01</strain>
        <tissue evidence="8">Aerial parts of the thallus</tissue>
    </source>
</reference>
<keyword evidence="9" id="KW-1185">Reference proteome</keyword>
<evidence type="ECO:0000256" key="5">
    <source>
        <dbReference type="ARBA" id="ARBA00022989"/>
    </source>
</evidence>
<evidence type="ECO:0000313" key="9">
    <source>
        <dbReference type="Proteomes" id="UP001605036"/>
    </source>
</evidence>
<keyword evidence="4 7" id="KW-0812">Transmembrane</keyword>
<dbReference type="AlphaFoldDB" id="A0ABD1XL26"/>
<feature type="transmembrane region" description="Helical" evidence="7">
    <location>
        <begin position="89"/>
        <end position="107"/>
    </location>
</feature>
<feature type="transmembrane region" description="Helical" evidence="7">
    <location>
        <begin position="385"/>
        <end position="410"/>
    </location>
</feature>
<proteinExistence type="inferred from homology"/>
<feature type="transmembrane region" description="Helical" evidence="7">
    <location>
        <begin position="47"/>
        <end position="68"/>
    </location>
</feature>
<feature type="transmembrane region" description="Helical" evidence="7">
    <location>
        <begin position="521"/>
        <end position="540"/>
    </location>
</feature>
<evidence type="ECO:0000256" key="1">
    <source>
        <dbReference type="ARBA" id="ARBA00004141"/>
    </source>
</evidence>
<evidence type="ECO:0000313" key="8">
    <source>
        <dbReference type="EMBL" id="KAL2609408.1"/>
    </source>
</evidence>
<keyword evidence="3 7" id="KW-0592">Phosphate transport</keyword>
<comment type="function">
    <text evidence="7">Sodium-phosphate symporter.</text>
</comment>
<name>A0ABD1XL26_9MARC</name>
<feature type="transmembrane region" description="Helical" evidence="7">
    <location>
        <begin position="430"/>
        <end position="449"/>
    </location>
</feature>
<sequence>MVDPVMHEYLWLVVVGAFLAFAFGWGTGANDVANAFGTSVGSKTLTLRQSVIIAAIFEFTGAMLLGRVSTTILASGIADITAFEDHPEVYAYGMVCALFIGSLWLVFTSYWGLNVSSTHTIIGGIIGFSLVWDGANAVTVAVRDTHSFPPYKGVIAIILAWFVSPLLTGAVAAFIFWCVRTLVLRREKAFQYAFWTLPPFVLLTTWVNVFFIFTKGEKQAMKGIKSWGEGKSAWVAFIIAVIFTLISIFVGIPLMKRMSRRRFDSDGRPIGPVTDTDETYEAEFERNVDNPSVANSKRYGSAMPEHSLSPNSLEELPLDEITARARERRLNLDTEPVSLAWVEMAKKAATHGMNVDIHKGIKEDEVLGQIHDNAERFEPRVEYAFSYLQVFSAVCVIFAHGAGEVGYMAGPMVSIWDTYQKGVISSDVTAPAWIILIAATGLVIGLATYGYNVTQAMGVKLAKITPTRGFSAELATAFVIMFASQYGLPTSSSQCITGAIIGVGILEGAEGVNWAQFLQQFASWVATLFVIGLLTAFIFAQGIFSPSKFPPIPIPS</sequence>
<dbReference type="PANTHER" id="PTHR11101:SF94">
    <property type="entry name" value="PHOSPHATE TRANSPORTER"/>
    <property type="match status" value="1"/>
</dbReference>
<comment type="caution">
    <text evidence="8">The sequence shown here is derived from an EMBL/GenBank/DDBJ whole genome shotgun (WGS) entry which is preliminary data.</text>
</comment>